<dbReference type="Proteomes" id="UP000016637">
    <property type="component" value="Unassembled WGS sequence"/>
</dbReference>
<dbReference type="AlphaFoldDB" id="U2QIW0"/>
<keyword evidence="2" id="KW-1185">Reference proteome</keyword>
<reference evidence="1 2" key="1">
    <citation type="submission" date="2013-08" db="EMBL/GenBank/DDBJ databases">
        <authorList>
            <person name="Weinstock G."/>
            <person name="Sodergren E."/>
            <person name="Wylie T."/>
            <person name="Fulton L."/>
            <person name="Fulton R."/>
            <person name="Fronick C."/>
            <person name="O'Laughlin M."/>
            <person name="Godfrey J."/>
            <person name="Miner T."/>
            <person name="Herter B."/>
            <person name="Appelbaum E."/>
            <person name="Cordes M."/>
            <person name="Lek S."/>
            <person name="Wollam A."/>
            <person name="Pepin K.H."/>
            <person name="Palsikar V.B."/>
            <person name="Mitreva M."/>
            <person name="Wilson R.K."/>
        </authorList>
    </citation>
    <scope>NUCLEOTIDE SEQUENCE [LARGE SCALE GENOMIC DNA]</scope>
    <source>
        <strain evidence="1 2">ATCC 700627</strain>
    </source>
</reference>
<dbReference type="RefSeq" id="WP_021752911.1">
    <property type="nucleotide sequence ID" value="NZ_KI271828.1"/>
</dbReference>
<dbReference type="PATRIC" id="fig|1321820.3.peg.1324"/>
<sequence length="189" mass="22393">MVRQYIKIFFIAILLITISITGCANKKNQSNNKTSEDKTNELIGNTKVYNIEQIEKIKDTEELFLIKLKTSKDINSHFNELYKQKIIYENADLIKVTINIISKDEKIKEIIYSNIDIQIHPKLEILKNDVKMVKNNESKIDIYGEIMIKNKNLEEYEKKYFEDYSNSYPDRIKYTNDYINIKFNKGDDN</sequence>
<accession>U2QIW0</accession>
<organism evidence="1 2">
    <name type="scientific">Gemella bergeri ATCC 700627</name>
    <dbReference type="NCBI Taxonomy" id="1321820"/>
    <lineage>
        <taxon>Bacteria</taxon>
        <taxon>Bacillati</taxon>
        <taxon>Bacillota</taxon>
        <taxon>Bacilli</taxon>
        <taxon>Bacillales</taxon>
        <taxon>Gemellaceae</taxon>
        <taxon>Gemella</taxon>
    </lineage>
</organism>
<comment type="caution">
    <text evidence="1">The sequence shown here is derived from an EMBL/GenBank/DDBJ whole genome shotgun (WGS) entry which is preliminary data.</text>
</comment>
<evidence type="ECO:0000313" key="1">
    <source>
        <dbReference type="EMBL" id="ERK56411.1"/>
    </source>
</evidence>
<protein>
    <recommendedName>
        <fullName evidence="3">Lipoprotein</fullName>
    </recommendedName>
</protein>
<proteinExistence type="predicted"/>
<dbReference type="HOGENOM" id="CLU_1432673_0_0_9"/>
<dbReference type="PROSITE" id="PS51257">
    <property type="entry name" value="PROKAR_LIPOPROTEIN"/>
    <property type="match status" value="1"/>
</dbReference>
<evidence type="ECO:0000313" key="2">
    <source>
        <dbReference type="Proteomes" id="UP000016637"/>
    </source>
</evidence>
<evidence type="ECO:0008006" key="3">
    <source>
        <dbReference type="Google" id="ProtNLM"/>
    </source>
</evidence>
<name>U2QIW0_9BACL</name>
<gene>
    <name evidence="1" type="ORF">HMPREF1983_01372</name>
</gene>
<dbReference type="EMBL" id="AWVP01000092">
    <property type="protein sequence ID" value="ERK56411.1"/>
    <property type="molecule type" value="Genomic_DNA"/>
</dbReference>